<feature type="compositionally biased region" description="Low complexity" evidence="1">
    <location>
        <begin position="399"/>
        <end position="410"/>
    </location>
</feature>
<accession>A0ABN8PQ76</accession>
<dbReference type="SUPFAM" id="SSF81321">
    <property type="entry name" value="Family A G protein-coupled receptor-like"/>
    <property type="match status" value="1"/>
</dbReference>
<sequence length="428" mass="48551">MIPIHKRPETTFCLNEKFWYPEGQSSTWAVIQGALTHYFCLAHSFWSMCFVANTYAVVVHHNRAVFKHPIKIHLMQSVLGWLVPAVVVASCLYFCQPGYKFYFMDLMSAGPASSEMAYFAISLPLTVTLGVSLCLLWSIVWHIRKARLDSTKRVIRAREERDSMRRVERQFLSMAFLILSVVGLVLALDAVAMNRARDFIHQAIDYFDCLQISKDCKSPTYNTIVPLVMVVAPSFVCIAFFFLLFMNKDCRQIWINCFKKCKTIFELCKPAPGRIRADTYRSRCSSTLTVISDRRISEHFTADHVLKLTHPHLFPGSVTTVNMERPRSSTLSLLLTSHTGVCSNEKIQETASQNDVDKRSRCNSVPLFVANENVEDAEKINLNLSSLNSPSRDLSELGSKSSIISDTNSNTNLEKEGFIHDIQAYSSK</sequence>
<evidence type="ECO:0008006" key="5">
    <source>
        <dbReference type="Google" id="ProtNLM"/>
    </source>
</evidence>
<feature type="non-terminal residue" evidence="3">
    <location>
        <position position="428"/>
    </location>
</feature>
<organism evidence="3 4">
    <name type="scientific">Porites evermanni</name>
    <dbReference type="NCBI Taxonomy" id="104178"/>
    <lineage>
        <taxon>Eukaryota</taxon>
        <taxon>Metazoa</taxon>
        <taxon>Cnidaria</taxon>
        <taxon>Anthozoa</taxon>
        <taxon>Hexacorallia</taxon>
        <taxon>Scleractinia</taxon>
        <taxon>Fungiina</taxon>
        <taxon>Poritidae</taxon>
        <taxon>Porites</taxon>
    </lineage>
</organism>
<name>A0ABN8PQ76_9CNID</name>
<evidence type="ECO:0000313" key="3">
    <source>
        <dbReference type="EMBL" id="CAH3146562.1"/>
    </source>
</evidence>
<feature type="transmembrane region" description="Helical" evidence="2">
    <location>
        <begin position="78"/>
        <end position="99"/>
    </location>
</feature>
<keyword evidence="4" id="KW-1185">Reference proteome</keyword>
<dbReference type="Gene3D" id="1.20.1070.10">
    <property type="entry name" value="Rhodopsin 7-helix transmembrane proteins"/>
    <property type="match status" value="1"/>
</dbReference>
<keyword evidence="2" id="KW-0472">Membrane</keyword>
<feature type="transmembrane region" description="Helical" evidence="2">
    <location>
        <begin position="171"/>
        <end position="192"/>
    </location>
</feature>
<gene>
    <name evidence="3" type="ORF">PEVE_00043994</name>
</gene>
<feature type="transmembrane region" description="Helical" evidence="2">
    <location>
        <begin position="35"/>
        <end position="58"/>
    </location>
</feature>
<dbReference type="EMBL" id="CALNXI010000914">
    <property type="protein sequence ID" value="CAH3146562.1"/>
    <property type="molecule type" value="Genomic_DNA"/>
</dbReference>
<keyword evidence="2" id="KW-1133">Transmembrane helix</keyword>
<comment type="caution">
    <text evidence="3">The sequence shown here is derived from an EMBL/GenBank/DDBJ whole genome shotgun (WGS) entry which is preliminary data.</text>
</comment>
<evidence type="ECO:0000256" key="1">
    <source>
        <dbReference type="SAM" id="MobiDB-lite"/>
    </source>
</evidence>
<keyword evidence="2" id="KW-0812">Transmembrane</keyword>
<reference evidence="3 4" key="1">
    <citation type="submission" date="2022-05" db="EMBL/GenBank/DDBJ databases">
        <authorList>
            <consortium name="Genoscope - CEA"/>
            <person name="William W."/>
        </authorList>
    </citation>
    <scope>NUCLEOTIDE SEQUENCE [LARGE SCALE GENOMIC DNA]</scope>
</reference>
<feature type="transmembrane region" description="Helical" evidence="2">
    <location>
        <begin position="119"/>
        <end position="143"/>
    </location>
</feature>
<evidence type="ECO:0000313" key="4">
    <source>
        <dbReference type="Proteomes" id="UP001159427"/>
    </source>
</evidence>
<protein>
    <recommendedName>
        <fullName evidence="5">G-protein coupled receptors family 2 profile 2 domain-containing protein</fullName>
    </recommendedName>
</protein>
<proteinExistence type="predicted"/>
<dbReference type="Proteomes" id="UP001159427">
    <property type="component" value="Unassembled WGS sequence"/>
</dbReference>
<feature type="transmembrane region" description="Helical" evidence="2">
    <location>
        <begin position="224"/>
        <end position="245"/>
    </location>
</feature>
<evidence type="ECO:0000256" key="2">
    <source>
        <dbReference type="SAM" id="Phobius"/>
    </source>
</evidence>
<feature type="region of interest" description="Disordered" evidence="1">
    <location>
        <begin position="389"/>
        <end position="410"/>
    </location>
</feature>